<dbReference type="InterPro" id="IPR036737">
    <property type="entry name" value="OmpA-like_sf"/>
</dbReference>
<dbReference type="PROSITE" id="PS51123">
    <property type="entry name" value="OMPA_2"/>
    <property type="match status" value="1"/>
</dbReference>
<comment type="subcellular location">
    <subcellularLocation>
        <location evidence="1">Cell outer membrane</location>
    </subcellularLocation>
</comment>
<reference evidence="6 7" key="1">
    <citation type="submission" date="2017-10" db="EMBL/GenBank/DDBJ databases">
        <title>Novel microbial diversity and functional potential in the marine mammal oral microbiome.</title>
        <authorList>
            <person name="Dudek N.K."/>
            <person name="Sun C.L."/>
            <person name="Burstein D."/>
            <person name="Kantor R.S."/>
            <person name="Aliaga Goltsman D.S."/>
            <person name="Bik E.M."/>
            <person name="Thomas B.C."/>
            <person name="Banfield J.F."/>
            <person name="Relman D.A."/>
        </authorList>
    </citation>
    <scope>NUCLEOTIDE SEQUENCE [LARGE SCALE GENOMIC DNA]</scope>
    <source>
        <strain evidence="6">DOLJORAL78_47_16</strain>
    </source>
</reference>
<dbReference type="InterPro" id="IPR050330">
    <property type="entry name" value="Bact_OuterMem_StrucFunc"/>
</dbReference>
<dbReference type="PRINTS" id="PR01021">
    <property type="entry name" value="OMPADOMAIN"/>
</dbReference>
<dbReference type="Gene3D" id="3.30.1330.60">
    <property type="entry name" value="OmpA-like domain"/>
    <property type="match status" value="1"/>
</dbReference>
<dbReference type="Pfam" id="PF00691">
    <property type="entry name" value="OmpA"/>
    <property type="match status" value="1"/>
</dbReference>
<evidence type="ECO:0000256" key="4">
    <source>
        <dbReference type="PROSITE-ProRule" id="PRU00473"/>
    </source>
</evidence>
<sequence>MALTAGWGAKLFAEEPMYESPHYNWFAGLTYAKPHLVETTRELADVPAEVAPGQIGDPGVPMPVQPPVAGSTFDCRQELVMAHFDFDKSTLTPEAIEALKAIGKYMRLCDQSVLQVQGHTDWIGTENYNMGLGNRRARAAVYYLVYDEGIDPARIVSSEKLAKGVIAGETFGESMPIASNETDSGRALNRRAQFAKIIADNRILGQ</sequence>
<evidence type="ECO:0000256" key="1">
    <source>
        <dbReference type="ARBA" id="ARBA00004442"/>
    </source>
</evidence>
<name>A0A2G6KBD4_9BACT</name>
<dbReference type="SUPFAM" id="SSF103088">
    <property type="entry name" value="OmpA-like"/>
    <property type="match status" value="1"/>
</dbReference>
<gene>
    <name evidence="6" type="ORF">CSA56_13670</name>
</gene>
<dbReference type="AlphaFoldDB" id="A0A2G6KBD4"/>
<evidence type="ECO:0000256" key="2">
    <source>
        <dbReference type="ARBA" id="ARBA00023136"/>
    </source>
</evidence>
<evidence type="ECO:0000259" key="5">
    <source>
        <dbReference type="PROSITE" id="PS51123"/>
    </source>
</evidence>
<comment type="caution">
    <text evidence="6">The sequence shown here is derived from an EMBL/GenBank/DDBJ whole genome shotgun (WGS) entry which is preliminary data.</text>
</comment>
<dbReference type="PANTHER" id="PTHR30329:SF21">
    <property type="entry name" value="LIPOPROTEIN YIAD-RELATED"/>
    <property type="match status" value="1"/>
</dbReference>
<evidence type="ECO:0000313" key="6">
    <source>
        <dbReference type="EMBL" id="PIE32988.1"/>
    </source>
</evidence>
<dbReference type="EMBL" id="PDSK01000105">
    <property type="protein sequence ID" value="PIE32988.1"/>
    <property type="molecule type" value="Genomic_DNA"/>
</dbReference>
<organism evidence="6 7">
    <name type="scientific">candidate division KSB3 bacterium</name>
    <dbReference type="NCBI Taxonomy" id="2044937"/>
    <lineage>
        <taxon>Bacteria</taxon>
        <taxon>candidate division KSB3</taxon>
    </lineage>
</organism>
<accession>A0A2G6KBD4</accession>
<protein>
    <recommendedName>
        <fullName evidence="5">OmpA-like domain-containing protein</fullName>
    </recommendedName>
</protein>
<proteinExistence type="predicted"/>
<evidence type="ECO:0000313" key="7">
    <source>
        <dbReference type="Proteomes" id="UP000230821"/>
    </source>
</evidence>
<dbReference type="Proteomes" id="UP000230821">
    <property type="component" value="Unassembled WGS sequence"/>
</dbReference>
<dbReference type="GO" id="GO:0009279">
    <property type="term" value="C:cell outer membrane"/>
    <property type="evidence" value="ECO:0007669"/>
    <property type="project" value="UniProtKB-SubCell"/>
</dbReference>
<dbReference type="PANTHER" id="PTHR30329">
    <property type="entry name" value="STATOR ELEMENT OF FLAGELLAR MOTOR COMPLEX"/>
    <property type="match status" value="1"/>
</dbReference>
<dbReference type="CDD" id="cd07185">
    <property type="entry name" value="OmpA_C-like"/>
    <property type="match status" value="1"/>
</dbReference>
<keyword evidence="2 4" id="KW-0472">Membrane</keyword>
<keyword evidence="3" id="KW-0998">Cell outer membrane</keyword>
<dbReference type="InterPro" id="IPR006665">
    <property type="entry name" value="OmpA-like"/>
</dbReference>
<evidence type="ECO:0000256" key="3">
    <source>
        <dbReference type="ARBA" id="ARBA00023237"/>
    </source>
</evidence>
<dbReference type="InterPro" id="IPR006664">
    <property type="entry name" value="OMP_bac"/>
</dbReference>
<feature type="domain" description="OmpA-like" evidence="5">
    <location>
        <begin position="71"/>
        <end position="200"/>
    </location>
</feature>